<feature type="signal peptide" evidence="1">
    <location>
        <begin position="1"/>
        <end position="27"/>
    </location>
</feature>
<feature type="chain" id="PRO_5036819333" description="Lipoprotein" evidence="1">
    <location>
        <begin position="28"/>
        <end position="229"/>
    </location>
</feature>
<protein>
    <recommendedName>
        <fullName evidence="4">Lipoprotein</fullName>
    </recommendedName>
</protein>
<name>A0A956NCS1_UNCEI</name>
<evidence type="ECO:0000313" key="2">
    <source>
        <dbReference type="EMBL" id="MCA9756626.1"/>
    </source>
</evidence>
<evidence type="ECO:0000313" key="3">
    <source>
        <dbReference type="Proteomes" id="UP000739538"/>
    </source>
</evidence>
<proteinExistence type="predicted"/>
<comment type="caution">
    <text evidence="2">The sequence shown here is derived from an EMBL/GenBank/DDBJ whole genome shotgun (WGS) entry which is preliminary data.</text>
</comment>
<sequence>MSTSLPPASRRLARIGTLLSTAAVALGAVALSGCDDDATKPDLTPSPYLAATSPENVIDNLVTAVELRDPEGYAALFDKDAFVFRLDPVDLQGDSNLPPFWNYDSEAAWSKNCFESTDVRRIELEWNKGPLQELDPENDPEDYSGQGVRKMLITGVHLEVDTNNPANPTDPIIFLVSGDRATFYFKPDPDHLVGGQPTWKIVEWRDIRVEGRPLLVIENTFGSVKNLYR</sequence>
<accession>A0A956NCS1</accession>
<dbReference type="AlphaFoldDB" id="A0A956NCS1"/>
<keyword evidence="1" id="KW-0732">Signal</keyword>
<gene>
    <name evidence="2" type="ORF">KDA27_12555</name>
</gene>
<reference evidence="2" key="2">
    <citation type="journal article" date="2021" name="Microbiome">
        <title>Successional dynamics and alternative stable states in a saline activated sludge microbial community over 9 years.</title>
        <authorList>
            <person name="Wang Y."/>
            <person name="Ye J."/>
            <person name="Ju F."/>
            <person name="Liu L."/>
            <person name="Boyd J.A."/>
            <person name="Deng Y."/>
            <person name="Parks D.H."/>
            <person name="Jiang X."/>
            <person name="Yin X."/>
            <person name="Woodcroft B.J."/>
            <person name="Tyson G.W."/>
            <person name="Hugenholtz P."/>
            <person name="Polz M.F."/>
            <person name="Zhang T."/>
        </authorList>
    </citation>
    <scope>NUCLEOTIDE SEQUENCE</scope>
    <source>
        <strain evidence="2">HKST-UBA02</strain>
    </source>
</reference>
<dbReference type="Proteomes" id="UP000739538">
    <property type="component" value="Unassembled WGS sequence"/>
</dbReference>
<organism evidence="2 3">
    <name type="scientific">Eiseniibacteriota bacterium</name>
    <dbReference type="NCBI Taxonomy" id="2212470"/>
    <lineage>
        <taxon>Bacteria</taxon>
        <taxon>Candidatus Eiseniibacteriota</taxon>
    </lineage>
</organism>
<dbReference type="EMBL" id="JAGQHS010000060">
    <property type="protein sequence ID" value="MCA9756626.1"/>
    <property type="molecule type" value="Genomic_DNA"/>
</dbReference>
<evidence type="ECO:0008006" key="4">
    <source>
        <dbReference type="Google" id="ProtNLM"/>
    </source>
</evidence>
<evidence type="ECO:0000256" key="1">
    <source>
        <dbReference type="SAM" id="SignalP"/>
    </source>
</evidence>
<reference evidence="2" key="1">
    <citation type="submission" date="2020-04" db="EMBL/GenBank/DDBJ databases">
        <authorList>
            <person name="Zhang T."/>
        </authorList>
    </citation>
    <scope>NUCLEOTIDE SEQUENCE</scope>
    <source>
        <strain evidence="2">HKST-UBA02</strain>
    </source>
</reference>